<evidence type="ECO:0000313" key="2">
    <source>
        <dbReference type="Proteomes" id="UP000017984"/>
    </source>
</evidence>
<accession>V6KRS9</accession>
<dbReference type="Proteomes" id="UP000017984">
    <property type="component" value="Chromosome"/>
</dbReference>
<keyword evidence="2" id="KW-1185">Reference proteome</keyword>
<dbReference type="HOGENOM" id="CLU_3367719_0_0_11"/>
<gene>
    <name evidence="1" type="ORF">M878_08530</name>
</gene>
<comment type="caution">
    <text evidence="1">The sequence shown here is derived from an EMBL/GenBank/DDBJ whole genome shotgun (WGS) entry which is preliminary data.</text>
</comment>
<dbReference type="AlphaFoldDB" id="V6KRS9"/>
<sequence length="35" mass="3828">MMPGEIRAARPLLEQLAIQEHTPDAIAAAIAKRFP</sequence>
<reference evidence="1 2" key="1">
    <citation type="journal article" date="2014" name="Genome Announc.">
        <title>Draft Genome Sequence of Streptomyces roseochromogenes subsp. oscitans DS 12.976, Producer of the Aminocoumarin Antibiotic Clorobiocin.</title>
        <authorList>
            <person name="Ruckert C."/>
            <person name="Kalinowski J."/>
            <person name="Heide L."/>
            <person name="Apel A.K."/>
        </authorList>
    </citation>
    <scope>NUCLEOTIDE SEQUENCE [LARGE SCALE GENOMIC DNA]</scope>
    <source>
        <strain evidence="1 2">DS 12.976</strain>
    </source>
</reference>
<organism evidence="1 2">
    <name type="scientific">Streptomyces roseochromogenus subsp. oscitans DS 12.976</name>
    <dbReference type="NCBI Taxonomy" id="1352936"/>
    <lineage>
        <taxon>Bacteria</taxon>
        <taxon>Bacillati</taxon>
        <taxon>Actinomycetota</taxon>
        <taxon>Actinomycetes</taxon>
        <taxon>Kitasatosporales</taxon>
        <taxon>Streptomycetaceae</taxon>
        <taxon>Streptomyces</taxon>
    </lineage>
</organism>
<evidence type="ECO:0000313" key="1">
    <source>
        <dbReference type="EMBL" id="EST34900.1"/>
    </source>
</evidence>
<name>V6KRS9_STRRC</name>
<dbReference type="EMBL" id="AWQX01000066">
    <property type="protein sequence ID" value="EST34900.1"/>
    <property type="molecule type" value="Genomic_DNA"/>
</dbReference>
<protein>
    <submittedName>
        <fullName evidence="1">Uncharacterized protein</fullName>
    </submittedName>
</protein>
<proteinExistence type="predicted"/>